<protein>
    <submittedName>
        <fullName evidence="3">Uncharacterized protein LOC118479122</fullName>
    </submittedName>
</protein>
<gene>
    <name evidence="3" type="primary">LOC118479122</name>
</gene>
<feature type="region of interest" description="Disordered" evidence="1">
    <location>
        <begin position="1"/>
        <end position="118"/>
    </location>
</feature>
<accession>A0ABM1W4P6</accession>
<evidence type="ECO:0000313" key="2">
    <source>
        <dbReference type="Proteomes" id="UP000694888"/>
    </source>
</evidence>
<feature type="compositionally biased region" description="Basic and acidic residues" evidence="1">
    <location>
        <begin position="1"/>
        <end position="12"/>
    </location>
</feature>
<proteinExistence type="predicted"/>
<sequence length="241" mass="25874">MYVSTDKADKNGGDGGSGAIDDKHDLVIDVPSNGATPKVGDTESGGTEDKQDLVVDVQSDNATKNGGDTGAGATKDKASQEATAYEGDAESDAKENKHNPVVGVSSVDPTSSGDVESDATTHRRNYLFFGLNISVREPTFDAESVTDYMKTVTSDFESNGVTSDYDGSPAELNGYSAAPGFERKQLFGQKVNPNTANRSNQVPVRQKLYRPPRDSLGRSRPFLKEPIWCLEPIWEAQSPVY</sequence>
<dbReference type="RefSeq" id="XP_035829639.1">
    <property type="nucleotide sequence ID" value="XM_035973746.1"/>
</dbReference>
<evidence type="ECO:0000313" key="3">
    <source>
        <dbReference type="RefSeq" id="XP_035829639.1"/>
    </source>
</evidence>
<dbReference type="Proteomes" id="UP000694888">
    <property type="component" value="Unplaced"/>
</dbReference>
<organism evidence="2 3">
    <name type="scientific">Aplysia californica</name>
    <name type="common">California sea hare</name>
    <dbReference type="NCBI Taxonomy" id="6500"/>
    <lineage>
        <taxon>Eukaryota</taxon>
        <taxon>Metazoa</taxon>
        <taxon>Spiralia</taxon>
        <taxon>Lophotrochozoa</taxon>
        <taxon>Mollusca</taxon>
        <taxon>Gastropoda</taxon>
        <taxon>Heterobranchia</taxon>
        <taxon>Euthyneura</taxon>
        <taxon>Tectipleura</taxon>
        <taxon>Aplysiida</taxon>
        <taxon>Aplysioidea</taxon>
        <taxon>Aplysiidae</taxon>
        <taxon>Aplysia</taxon>
    </lineage>
</organism>
<dbReference type="GeneID" id="118479122"/>
<reference evidence="3" key="1">
    <citation type="submission" date="2025-08" db="UniProtKB">
        <authorList>
            <consortium name="RefSeq"/>
        </authorList>
    </citation>
    <scope>IDENTIFICATION</scope>
</reference>
<name>A0ABM1W4P6_APLCA</name>
<keyword evidence="2" id="KW-1185">Reference proteome</keyword>
<evidence type="ECO:0000256" key="1">
    <source>
        <dbReference type="SAM" id="MobiDB-lite"/>
    </source>
</evidence>